<feature type="transmembrane region" description="Helical" evidence="1">
    <location>
        <begin position="40"/>
        <end position="57"/>
    </location>
</feature>
<name>A0ABS9KC99_9BACT</name>
<feature type="transmembrane region" description="Helical" evidence="1">
    <location>
        <begin position="164"/>
        <end position="181"/>
    </location>
</feature>
<keyword evidence="1" id="KW-0472">Membrane</keyword>
<sequence>MNKPVHPYWGIAEIVIFTALFFTGLWIAGPQIGSSPSLQLIFWVLVFLGGYYILWYSPKKLHYFTFRDLGFVLPSRKKRVQTSINKGWLSYSVFTIVGSITLISYTAIFNQESLFQLQWNALLIKFSGYLVYGTVQAVIFFGFMMPRIRQAFPKTTHHKSNRRVQLSVVVITAVIFSLYHIPNTELMVCTLFAGLGWAWIYYYRPNILLMGLSHAILGTILHQVVKLHMRIGPFYNNPDLYVIREVVPGLKKLIGDLF</sequence>
<feature type="transmembrane region" description="Helical" evidence="1">
    <location>
        <begin position="88"/>
        <end position="109"/>
    </location>
</feature>
<dbReference type="InterPro" id="IPR003675">
    <property type="entry name" value="Rce1/LyrA-like_dom"/>
</dbReference>
<dbReference type="GO" id="GO:0008237">
    <property type="term" value="F:metallopeptidase activity"/>
    <property type="evidence" value="ECO:0007669"/>
    <property type="project" value="UniProtKB-KW"/>
</dbReference>
<accession>A0ABS9KC99</accession>
<evidence type="ECO:0000313" key="4">
    <source>
        <dbReference type="Proteomes" id="UP001165366"/>
    </source>
</evidence>
<protein>
    <submittedName>
        <fullName evidence="3">CPBP family intramembrane metalloprotease</fullName>
    </submittedName>
</protein>
<reference evidence="3" key="1">
    <citation type="submission" date="2022-01" db="EMBL/GenBank/DDBJ databases">
        <authorList>
            <person name="Wang Y."/>
        </authorList>
    </citation>
    <scope>NUCLEOTIDE SEQUENCE</scope>
    <source>
        <strain evidence="3">WB101</strain>
    </source>
</reference>
<dbReference type="RefSeq" id="WP_237853297.1">
    <property type="nucleotide sequence ID" value="NZ_JAKLWS010000007.1"/>
</dbReference>
<reference evidence="3" key="2">
    <citation type="submission" date="2024-05" db="EMBL/GenBank/DDBJ databases">
        <title>Rhodohalobacter halophilus gen. nov., sp. nov., a moderately halophilic member of the family Balneolaceae.</title>
        <authorList>
            <person name="Xia J."/>
        </authorList>
    </citation>
    <scope>NUCLEOTIDE SEQUENCE</scope>
    <source>
        <strain evidence="3">WB101</strain>
    </source>
</reference>
<dbReference type="EMBL" id="JAKLWS010000007">
    <property type="protein sequence ID" value="MCG2588455.1"/>
    <property type="molecule type" value="Genomic_DNA"/>
</dbReference>
<feature type="transmembrane region" description="Helical" evidence="1">
    <location>
        <begin position="7"/>
        <end position="28"/>
    </location>
</feature>
<comment type="caution">
    <text evidence="3">The sequence shown here is derived from an EMBL/GenBank/DDBJ whole genome shotgun (WGS) entry which is preliminary data.</text>
</comment>
<keyword evidence="3" id="KW-0482">Metalloprotease</keyword>
<keyword evidence="1" id="KW-0812">Transmembrane</keyword>
<gene>
    <name evidence="3" type="ORF">L6773_07765</name>
</gene>
<feature type="domain" description="CAAX prenyl protease 2/Lysostaphin resistance protein A-like" evidence="2">
    <location>
        <begin position="121"/>
        <end position="217"/>
    </location>
</feature>
<organism evidence="3 4">
    <name type="scientific">Rhodohalobacter sulfatireducens</name>
    <dbReference type="NCBI Taxonomy" id="2911366"/>
    <lineage>
        <taxon>Bacteria</taxon>
        <taxon>Pseudomonadati</taxon>
        <taxon>Balneolota</taxon>
        <taxon>Balneolia</taxon>
        <taxon>Balneolales</taxon>
        <taxon>Balneolaceae</taxon>
        <taxon>Rhodohalobacter</taxon>
    </lineage>
</organism>
<evidence type="ECO:0000313" key="3">
    <source>
        <dbReference type="EMBL" id="MCG2588455.1"/>
    </source>
</evidence>
<proteinExistence type="predicted"/>
<dbReference type="Proteomes" id="UP001165366">
    <property type="component" value="Unassembled WGS sequence"/>
</dbReference>
<dbReference type="Pfam" id="PF02517">
    <property type="entry name" value="Rce1-like"/>
    <property type="match status" value="1"/>
</dbReference>
<keyword evidence="3" id="KW-0645">Protease</keyword>
<feature type="transmembrane region" description="Helical" evidence="1">
    <location>
        <begin position="121"/>
        <end position="143"/>
    </location>
</feature>
<keyword evidence="3" id="KW-0378">Hydrolase</keyword>
<keyword evidence="4" id="KW-1185">Reference proteome</keyword>
<keyword evidence="1" id="KW-1133">Transmembrane helix</keyword>
<evidence type="ECO:0000256" key="1">
    <source>
        <dbReference type="SAM" id="Phobius"/>
    </source>
</evidence>
<evidence type="ECO:0000259" key="2">
    <source>
        <dbReference type="Pfam" id="PF02517"/>
    </source>
</evidence>